<sequence>MKVHCAALVAVLATASFLTRPVLANPIGESRGSSLTTESNITEPDSDIRPYCDTLSNIINGTKLAKWHALARRVGIWAGQSSLTDDEAEAFNTLRKSLAQAMKGNSAFSESLASAEPQWVTFNPDIVAYDAVDITAPSSGLLHLNVADPKDKVKRDFLVRCFGERAFESASDQNGAEASLHADTNDLVVDGGYDAAEAQSMTPPYYYPPPPEVYIERVYSLSSDEVKDADSAPL</sequence>
<proteinExistence type="predicted"/>
<evidence type="ECO:0000313" key="3">
    <source>
        <dbReference type="Proteomes" id="UP000268162"/>
    </source>
</evidence>
<gene>
    <name evidence="2" type="ORF">BJ085DRAFT_39323</name>
</gene>
<name>A0A4P9ZY30_9FUNG</name>
<dbReference type="EMBL" id="ML002344">
    <property type="protein sequence ID" value="RKP38645.1"/>
    <property type="molecule type" value="Genomic_DNA"/>
</dbReference>
<dbReference type="AlphaFoldDB" id="A0A4P9ZY30"/>
<accession>A0A4P9ZY30</accession>
<evidence type="ECO:0000313" key="2">
    <source>
        <dbReference type="EMBL" id="RKP38645.1"/>
    </source>
</evidence>
<feature type="chain" id="PRO_5020431302" evidence="1">
    <location>
        <begin position="25"/>
        <end position="234"/>
    </location>
</feature>
<keyword evidence="3" id="KW-1185">Reference proteome</keyword>
<protein>
    <submittedName>
        <fullName evidence="2">Uncharacterized protein</fullName>
    </submittedName>
</protein>
<evidence type="ECO:0000256" key="1">
    <source>
        <dbReference type="SAM" id="SignalP"/>
    </source>
</evidence>
<reference evidence="3" key="1">
    <citation type="journal article" date="2018" name="Nat. Microbiol.">
        <title>Leveraging single-cell genomics to expand the fungal tree of life.</title>
        <authorList>
            <person name="Ahrendt S.R."/>
            <person name="Quandt C.A."/>
            <person name="Ciobanu D."/>
            <person name="Clum A."/>
            <person name="Salamov A."/>
            <person name="Andreopoulos B."/>
            <person name="Cheng J.F."/>
            <person name="Woyke T."/>
            <person name="Pelin A."/>
            <person name="Henrissat B."/>
            <person name="Reynolds N.K."/>
            <person name="Benny G.L."/>
            <person name="Smith M.E."/>
            <person name="James T.Y."/>
            <person name="Grigoriev I.V."/>
        </authorList>
    </citation>
    <scope>NUCLEOTIDE SEQUENCE [LARGE SCALE GENOMIC DNA]</scope>
    <source>
        <strain evidence="3">RSA 468</strain>
    </source>
</reference>
<dbReference type="Proteomes" id="UP000268162">
    <property type="component" value="Unassembled WGS sequence"/>
</dbReference>
<organism evidence="2 3">
    <name type="scientific">Dimargaris cristalligena</name>
    <dbReference type="NCBI Taxonomy" id="215637"/>
    <lineage>
        <taxon>Eukaryota</taxon>
        <taxon>Fungi</taxon>
        <taxon>Fungi incertae sedis</taxon>
        <taxon>Zoopagomycota</taxon>
        <taxon>Kickxellomycotina</taxon>
        <taxon>Dimargaritomycetes</taxon>
        <taxon>Dimargaritales</taxon>
        <taxon>Dimargaritaceae</taxon>
        <taxon>Dimargaris</taxon>
    </lineage>
</organism>
<keyword evidence="1" id="KW-0732">Signal</keyword>
<feature type="signal peptide" evidence="1">
    <location>
        <begin position="1"/>
        <end position="24"/>
    </location>
</feature>